<protein>
    <recommendedName>
        <fullName evidence="5">Conjugal transfer protein</fullName>
    </recommendedName>
</protein>
<feature type="compositionally biased region" description="Polar residues" evidence="1">
    <location>
        <begin position="286"/>
        <end position="304"/>
    </location>
</feature>
<accession>A0AA46K2G6</accession>
<feature type="compositionally biased region" description="Polar residues" evidence="1">
    <location>
        <begin position="113"/>
        <end position="122"/>
    </location>
</feature>
<feature type="signal peptide" evidence="2">
    <location>
        <begin position="1"/>
        <end position="22"/>
    </location>
</feature>
<evidence type="ECO:0000256" key="2">
    <source>
        <dbReference type="SAM" id="SignalP"/>
    </source>
</evidence>
<evidence type="ECO:0000313" key="3">
    <source>
        <dbReference type="EMBL" id="TQI77587.1"/>
    </source>
</evidence>
<comment type="caution">
    <text evidence="3">The sequence shown here is derived from an EMBL/GenBank/DDBJ whole genome shotgun (WGS) entry which is preliminary data.</text>
</comment>
<reference evidence="3 4" key="1">
    <citation type="submission" date="2019-06" db="EMBL/GenBank/DDBJ databases">
        <authorList>
            <person name="Deangelis K."/>
            <person name="Huntemann M."/>
            <person name="Clum A."/>
            <person name="Pillay M."/>
            <person name="Palaniappan K."/>
            <person name="Varghese N."/>
            <person name="Mikhailova N."/>
            <person name="Stamatis D."/>
            <person name="Reddy T."/>
            <person name="Daum C."/>
            <person name="Shapiro N."/>
            <person name="Ivanova N."/>
            <person name="Kyrpides N."/>
            <person name="Woyke T."/>
        </authorList>
    </citation>
    <scope>NUCLEOTIDE SEQUENCE [LARGE SCALE GENOMIC DNA]</scope>
    <source>
        <strain evidence="3 4">106R</strain>
    </source>
</reference>
<keyword evidence="2" id="KW-0732">Signal</keyword>
<feature type="chain" id="PRO_5041281707" description="Conjugal transfer protein" evidence="2">
    <location>
        <begin position="23"/>
        <end position="402"/>
    </location>
</feature>
<evidence type="ECO:0000256" key="1">
    <source>
        <dbReference type="SAM" id="MobiDB-lite"/>
    </source>
</evidence>
<feature type="region of interest" description="Disordered" evidence="1">
    <location>
        <begin position="113"/>
        <end position="134"/>
    </location>
</feature>
<dbReference type="AlphaFoldDB" id="A0AA46K2G6"/>
<gene>
    <name evidence="3" type="ORF">FHU12_5458</name>
</gene>
<dbReference type="NCBIfam" id="NF033888">
    <property type="entry name" value="conj_TraW"/>
    <property type="match status" value="1"/>
</dbReference>
<dbReference type="EMBL" id="VFMJ01000002">
    <property type="protein sequence ID" value="TQI77587.1"/>
    <property type="molecule type" value="Genomic_DNA"/>
</dbReference>
<dbReference type="InterPro" id="IPR053782">
    <property type="entry name" value="TraW-like"/>
</dbReference>
<proteinExistence type="predicted"/>
<organism evidence="3 4">
    <name type="scientific">Serratia marcescens</name>
    <dbReference type="NCBI Taxonomy" id="615"/>
    <lineage>
        <taxon>Bacteria</taxon>
        <taxon>Pseudomonadati</taxon>
        <taxon>Pseudomonadota</taxon>
        <taxon>Gammaproteobacteria</taxon>
        <taxon>Enterobacterales</taxon>
        <taxon>Yersiniaceae</taxon>
        <taxon>Serratia</taxon>
    </lineage>
</organism>
<dbReference type="RefSeq" id="WP_141973204.1">
    <property type="nucleotide sequence ID" value="NZ_VFMJ01000002.1"/>
</dbReference>
<dbReference type="Proteomes" id="UP000320710">
    <property type="component" value="Unassembled WGS sequence"/>
</dbReference>
<name>A0AA46K2G6_SERMA</name>
<reference evidence="3 4" key="2">
    <citation type="submission" date="2019-07" db="EMBL/GenBank/DDBJ databases">
        <title>Investigation of anaerobic lignin degradation for improved lignocellulosic biofuels.</title>
        <authorList>
            <person name="Deangelis K.PhD."/>
        </authorList>
    </citation>
    <scope>NUCLEOTIDE SEQUENCE [LARGE SCALE GENOMIC DNA]</scope>
    <source>
        <strain evidence="3 4">106R</strain>
    </source>
</reference>
<sequence length="402" mass="42181">MKYSATVVALAVSLGLSQPAAAVTVYVSGSAPIEMQVMPAMGTINATLAEILTTETQIGTAIVQASDKQVSAVTEAARAQREADIFGRQTERLERARDSFTVTDSICSESASGMATQVSKQTRSSASRLSGGGGVSSAMVRKSVASLPVAPRQGGYRSAAVHAAYCTAEEAATYGGTDLCPQVSPLPGGDIELRSLMDGAGAVGKAPDLTFNQEQVDAAMAYMKNSSRHDAGRTPGKGDIQSATGREYQGLLTQYKSIQSASSQPQLDLIAASQPNPATREALGESLQSPSASQYFSATASPEAQKSGVMSEREYEAFEVGRRYANTAYETDLQAMSGDNLTRELVRVQSLGNWLQLGIKNELRKANVIAGQQLAMAAKAQYAPQLQQLSNQMSAGVTANAN</sequence>
<feature type="region of interest" description="Disordered" evidence="1">
    <location>
        <begin position="277"/>
        <end position="308"/>
    </location>
</feature>
<evidence type="ECO:0008006" key="5">
    <source>
        <dbReference type="Google" id="ProtNLM"/>
    </source>
</evidence>
<evidence type="ECO:0000313" key="4">
    <source>
        <dbReference type="Proteomes" id="UP000320710"/>
    </source>
</evidence>